<dbReference type="Pfam" id="PF00583">
    <property type="entry name" value="Acetyltransf_1"/>
    <property type="match status" value="1"/>
</dbReference>
<evidence type="ECO:0000256" key="2">
    <source>
        <dbReference type="ARBA" id="ARBA00023315"/>
    </source>
</evidence>
<accession>A0A919J1E9</accession>
<dbReference type="CDD" id="cd04301">
    <property type="entry name" value="NAT_SF"/>
    <property type="match status" value="1"/>
</dbReference>
<dbReference type="PROSITE" id="PS51186">
    <property type="entry name" value="GNAT"/>
    <property type="match status" value="1"/>
</dbReference>
<evidence type="ECO:0000259" key="3">
    <source>
        <dbReference type="PROSITE" id="PS51186"/>
    </source>
</evidence>
<dbReference type="AlphaFoldDB" id="A0A919J1E9"/>
<proteinExistence type="predicted"/>
<dbReference type="PANTHER" id="PTHR43072">
    <property type="entry name" value="N-ACETYLTRANSFERASE"/>
    <property type="match status" value="1"/>
</dbReference>
<comment type="caution">
    <text evidence="4">The sequence shown here is derived from an EMBL/GenBank/DDBJ whole genome shotgun (WGS) entry which is preliminary data.</text>
</comment>
<evidence type="ECO:0000256" key="1">
    <source>
        <dbReference type="ARBA" id="ARBA00022679"/>
    </source>
</evidence>
<dbReference type="GO" id="GO:0016747">
    <property type="term" value="F:acyltransferase activity, transferring groups other than amino-acyl groups"/>
    <property type="evidence" value="ECO:0007669"/>
    <property type="project" value="InterPro"/>
</dbReference>
<dbReference type="SUPFAM" id="SSF55729">
    <property type="entry name" value="Acyl-CoA N-acyltransferases (Nat)"/>
    <property type="match status" value="1"/>
</dbReference>
<feature type="domain" description="N-acetyltransferase" evidence="3">
    <location>
        <begin position="1"/>
        <end position="142"/>
    </location>
</feature>
<dbReference type="InterPro" id="IPR000182">
    <property type="entry name" value="GNAT_dom"/>
</dbReference>
<dbReference type="Proteomes" id="UP000598174">
    <property type="component" value="Unassembled WGS sequence"/>
</dbReference>
<dbReference type="Gene3D" id="3.40.630.30">
    <property type="match status" value="1"/>
</dbReference>
<sequence>MLEIYRLGIATGNATFETEPPGWDSFTAARLPEHRFVAVDEAGTVLGWVACGPVSPRPVYAGVVEHSVYVHPDARGRGAGRALLAALITSTEAAGIWTIQSGVFPENTASLALHTACGFRTVGTRERVGRHHGRWRDVTLLERRSPTVH</sequence>
<keyword evidence="1" id="KW-0808">Transferase</keyword>
<protein>
    <submittedName>
        <fullName evidence="4">N-acetyltransferase</fullName>
    </submittedName>
</protein>
<keyword evidence="2" id="KW-0012">Acyltransferase</keyword>
<dbReference type="InterPro" id="IPR016181">
    <property type="entry name" value="Acyl_CoA_acyltransferase"/>
</dbReference>
<dbReference type="PANTHER" id="PTHR43072:SF23">
    <property type="entry name" value="UPF0039 PROTEIN C11D3.02C"/>
    <property type="match status" value="1"/>
</dbReference>
<dbReference type="EMBL" id="BOMM01000036">
    <property type="protein sequence ID" value="GIE12158.1"/>
    <property type="molecule type" value="Genomic_DNA"/>
</dbReference>
<gene>
    <name evidence="4" type="ORF">Afe05nite_39980</name>
</gene>
<reference evidence="4" key="1">
    <citation type="submission" date="2021-01" db="EMBL/GenBank/DDBJ databases">
        <title>Whole genome shotgun sequence of Actinoplanes ferrugineus NBRC 15555.</title>
        <authorList>
            <person name="Komaki H."/>
            <person name="Tamura T."/>
        </authorList>
    </citation>
    <scope>NUCLEOTIDE SEQUENCE</scope>
    <source>
        <strain evidence="4">NBRC 15555</strain>
    </source>
</reference>
<evidence type="ECO:0000313" key="5">
    <source>
        <dbReference type="Proteomes" id="UP000598174"/>
    </source>
</evidence>
<name>A0A919J1E9_9ACTN</name>
<organism evidence="4 5">
    <name type="scientific">Paractinoplanes ferrugineus</name>
    <dbReference type="NCBI Taxonomy" id="113564"/>
    <lineage>
        <taxon>Bacteria</taxon>
        <taxon>Bacillati</taxon>
        <taxon>Actinomycetota</taxon>
        <taxon>Actinomycetes</taxon>
        <taxon>Micromonosporales</taxon>
        <taxon>Micromonosporaceae</taxon>
        <taxon>Paractinoplanes</taxon>
    </lineage>
</organism>
<keyword evidence="5" id="KW-1185">Reference proteome</keyword>
<evidence type="ECO:0000313" key="4">
    <source>
        <dbReference type="EMBL" id="GIE12158.1"/>
    </source>
</evidence>